<dbReference type="InterPro" id="IPR044926">
    <property type="entry name" value="RGS_subdomain_2"/>
</dbReference>
<evidence type="ECO:0000256" key="1">
    <source>
        <dbReference type="ARBA" id="ARBA00022700"/>
    </source>
</evidence>
<dbReference type="PRINTS" id="PR01301">
    <property type="entry name" value="RGSPROTEIN"/>
</dbReference>
<dbReference type="Proteomes" id="UP000823561">
    <property type="component" value="Chromosome 5"/>
</dbReference>
<proteinExistence type="predicted"/>
<reference evidence="4" key="1">
    <citation type="submission" date="2020-10" db="EMBL/GenBank/DDBJ databases">
        <title>Chromosome-scale genome assembly of the Allis shad, Alosa alosa.</title>
        <authorList>
            <person name="Margot Z."/>
            <person name="Christophe K."/>
            <person name="Cabau C."/>
            <person name="Louis A."/>
            <person name="Berthelot C."/>
            <person name="Parey E."/>
            <person name="Roest Crollius H."/>
            <person name="Montfort J."/>
            <person name="Robinson-Rechavi M."/>
            <person name="Bucao C."/>
            <person name="Bouchez O."/>
            <person name="Gislard M."/>
            <person name="Lluch J."/>
            <person name="Milhes M."/>
            <person name="Lampietro C."/>
            <person name="Lopez Roques C."/>
            <person name="Donnadieu C."/>
            <person name="Braasch I."/>
            <person name="Desvignes T."/>
            <person name="Postlethwait J."/>
            <person name="Bobe J."/>
            <person name="Guiguen Y."/>
        </authorList>
    </citation>
    <scope>NUCLEOTIDE SEQUENCE</scope>
    <source>
        <strain evidence="4">M-15738</strain>
        <tissue evidence="4">Blood</tissue>
    </source>
</reference>
<dbReference type="SMART" id="SM00315">
    <property type="entry name" value="RGS"/>
    <property type="match status" value="1"/>
</dbReference>
<feature type="domain" description="RGS" evidence="3">
    <location>
        <begin position="45"/>
        <end position="161"/>
    </location>
</feature>
<accession>A0AAV6H2M8</accession>
<feature type="region of interest" description="Disordered" evidence="2">
    <location>
        <begin position="1"/>
        <end position="28"/>
    </location>
</feature>
<dbReference type="FunFam" id="1.10.167.10:FF:000001">
    <property type="entry name" value="Putative regulator of g-protein signaling 12"/>
    <property type="match status" value="1"/>
</dbReference>
<evidence type="ECO:0000313" key="5">
    <source>
        <dbReference type="Proteomes" id="UP000823561"/>
    </source>
</evidence>
<dbReference type="Gene3D" id="1.10.196.10">
    <property type="match status" value="2"/>
</dbReference>
<dbReference type="InterPro" id="IPR024066">
    <property type="entry name" value="RGS_subdom1/3"/>
</dbReference>
<organism evidence="4 5">
    <name type="scientific">Alosa alosa</name>
    <name type="common">allis shad</name>
    <dbReference type="NCBI Taxonomy" id="278164"/>
    <lineage>
        <taxon>Eukaryota</taxon>
        <taxon>Metazoa</taxon>
        <taxon>Chordata</taxon>
        <taxon>Craniata</taxon>
        <taxon>Vertebrata</taxon>
        <taxon>Euteleostomi</taxon>
        <taxon>Actinopterygii</taxon>
        <taxon>Neopterygii</taxon>
        <taxon>Teleostei</taxon>
        <taxon>Clupei</taxon>
        <taxon>Clupeiformes</taxon>
        <taxon>Clupeoidei</taxon>
        <taxon>Clupeidae</taxon>
        <taxon>Alosa</taxon>
    </lineage>
</organism>
<dbReference type="PANTHER" id="PTHR46848">
    <property type="entry name" value="REGULATOR OF G-PROTEIN SIGNALING 3"/>
    <property type="match status" value="1"/>
</dbReference>
<evidence type="ECO:0000256" key="2">
    <source>
        <dbReference type="SAM" id="MobiDB-lite"/>
    </source>
</evidence>
<dbReference type="Pfam" id="PF00615">
    <property type="entry name" value="RGS"/>
    <property type="match status" value="1"/>
</dbReference>
<dbReference type="GO" id="GO:0005634">
    <property type="term" value="C:nucleus"/>
    <property type="evidence" value="ECO:0007669"/>
    <property type="project" value="TreeGrafter"/>
</dbReference>
<gene>
    <name evidence="4" type="ORF">AALO_G00074020</name>
</gene>
<keyword evidence="1" id="KW-0734">Signal transduction inhibitor</keyword>
<keyword evidence="5" id="KW-1185">Reference proteome</keyword>
<dbReference type="InterPro" id="IPR034951">
    <property type="entry name" value="RGS_RGS3"/>
</dbReference>
<dbReference type="EMBL" id="JADWDJ010000005">
    <property type="protein sequence ID" value="KAG5281588.1"/>
    <property type="molecule type" value="Genomic_DNA"/>
</dbReference>
<dbReference type="GO" id="GO:0009968">
    <property type="term" value="P:negative regulation of signal transduction"/>
    <property type="evidence" value="ECO:0007669"/>
    <property type="project" value="UniProtKB-KW"/>
</dbReference>
<dbReference type="PROSITE" id="PS50132">
    <property type="entry name" value="RGS"/>
    <property type="match status" value="1"/>
</dbReference>
<dbReference type="InterPro" id="IPR016137">
    <property type="entry name" value="RGS"/>
</dbReference>
<comment type="caution">
    <text evidence="4">The sequence shown here is derived from an EMBL/GenBank/DDBJ whole genome shotgun (WGS) entry which is preliminary data.</text>
</comment>
<dbReference type="CDD" id="cd08713">
    <property type="entry name" value="RGS_RGS3"/>
    <property type="match status" value="1"/>
</dbReference>
<protein>
    <recommendedName>
        <fullName evidence="3">RGS domain-containing protein</fullName>
    </recommendedName>
</protein>
<dbReference type="SUPFAM" id="SSF48097">
    <property type="entry name" value="Regulator of G-protein signaling, RGS"/>
    <property type="match status" value="1"/>
</dbReference>
<dbReference type="FunFam" id="1.10.196.10:FF:000001">
    <property type="entry name" value="Regulator of G-protein signaling 8"/>
    <property type="match status" value="1"/>
</dbReference>
<dbReference type="InterPro" id="IPR036305">
    <property type="entry name" value="RGS_sf"/>
</dbReference>
<evidence type="ECO:0000313" key="4">
    <source>
        <dbReference type="EMBL" id="KAG5281588.1"/>
    </source>
</evidence>
<dbReference type="Gene3D" id="1.10.167.10">
    <property type="entry name" value="Regulator of G-protein Signalling 4, domain 2"/>
    <property type="match status" value="1"/>
</dbReference>
<dbReference type="AlphaFoldDB" id="A0AAV6H2M8"/>
<dbReference type="GO" id="GO:0005886">
    <property type="term" value="C:plasma membrane"/>
    <property type="evidence" value="ECO:0007669"/>
    <property type="project" value="TreeGrafter"/>
</dbReference>
<sequence length="173" mass="20220">MEEPAGRLVLKKKKDHERRSRARKMDKMLKSARPPAEEALQWGESFDQLLAHKYGVAVFRAFLQTEFSEENLDFWLCCEDFKQIKSQSKLVSHANKIFAEHISIQACKEVNLDSFTREQTRENLENVTVSCFDLAQSRICGLMERDSYPRFLRSDLYMELTNQMRPSSMSDLS</sequence>
<dbReference type="PANTHER" id="PTHR46848:SF1">
    <property type="entry name" value="REGULATOR OF G-PROTEIN SIGNALING 3"/>
    <property type="match status" value="1"/>
</dbReference>
<name>A0AAV6H2M8_9TELE</name>
<feature type="compositionally biased region" description="Basic residues" evidence="2">
    <location>
        <begin position="9"/>
        <end position="22"/>
    </location>
</feature>
<evidence type="ECO:0000259" key="3">
    <source>
        <dbReference type="PROSITE" id="PS50132"/>
    </source>
</evidence>